<dbReference type="AlphaFoldDB" id="A0A151NVJ9"/>
<comment type="caution">
    <text evidence="1">The sequence shown here is derived from an EMBL/GenBank/DDBJ whole genome shotgun (WGS) entry which is preliminary data.</text>
</comment>
<keyword evidence="2" id="KW-1185">Reference proteome</keyword>
<organism evidence="1 2">
    <name type="scientific">Alligator mississippiensis</name>
    <name type="common">American alligator</name>
    <dbReference type="NCBI Taxonomy" id="8496"/>
    <lineage>
        <taxon>Eukaryota</taxon>
        <taxon>Metazoa</taxon>
        <taxon>Chordata</taxon>
        <taxon>Craniata</taxon>
        <taxon>Vertebrata</taxon>
        <taxon>Euteleostomi</taxon>
        <taxon>Archelosauria</taxon>
        <taxon>Archosauria</taxon>
        <taxon>Crocodylia</taxon>
        <taxon>Alligatoridae</taxon>
        <taxon>Alligatorinae</taxon>
        <taxon>Alligator</taxon>
    </lineage>
</organism>
<protein>
    <submittedName>
        <fullName evidence="1">Uncharacterized protein</fullName>
    </submittedName>
</protein>
<dbReference type="EMBL" id="AKHW03001922">
    <property type="protein sequence ID" value="KYO40609.1"/>
    <property type="molecule type" value="Genomic_DNA"/>
</dbReference>
<reference evidence="1 2" key="1">
    <citation type="journal article" date="2012" name="Genome Biol.">
        <title>Sequencing three crocodilian genomes to illuminate the evolution of archosaurs and amniotes.</title>
        <authorList>
            <person name="St John J.A."/>
            <person name="Braun E.L."/>
            <person name="Isberg S.R."/>
            <person name="Miles L.G."/>
            <person name="Chong A.Y."/>
            <person name="Gongora J."/>
            <person name="Dalzell P."/>
            <person name="Moran C."/>
            <person name="Bed'hom B."/>
            <person name="Abzhanov A."/>
            <person name="Burgess S.C."/>
            <person name="Cooksey A.M."/>
            <person name="Castoe T.A."/>
            <person name="Crawford N.G."/>
            <person name="Densmore L.D."/>
            <person name="Drew J.C."/>
            <person name="Edwards S.V."/>
            <person name="Faircloth B.C."/>
            <person name="Fujita M.K."/>
            <person name="Greenwold M.J."/>
            <person name="Hoffmann F.G."/>
            <person name="Howard J.M."/>
            <person name="Iguchi T."/>
            <person name="Janes D.E."/>
            <person name="Khan S.Y."/>
            <person name="Kohno S."/>
            <person name="de Koning A.J."/>
            <person name="Lance S.L."/>
            <person name="McCarthy F.M."/>
            <person name="McCormack J.E."/>
            <person name="Merchant M.E."/>
            <person name="Peterson D.G."/>
            <person name="Pollock D.D."/>
            <person name="Pourmand N."/>
            <person name="Raney B.J."/>
            <person name="Roessler K.A."/>
            <person name="Sanford J.R."/>
            <person name="Sawyer R.H."/>
            <person name="Schmidt C.J."/>
            <person name="Triplett E.W."/>
            <person name="Tuberville T.D."/>
            <person name="Venegas-Anaya M."/>
            <person name="Howard J.T."/>
            <person name="Jarvis E.D."/>
            <person name="Guillette L.J.Jr."/>
            <person name="Glenn T.C."/>
            <person name="Green R.E."/>
            <person name="Ray D.A."/>
        </authorList>
    </citation>
    <scope>NUCLEOTIDE SEQUENCE [LARGE SCALE GENOMIC DNA]</scope>
    <source>
        <strain evidence="1">KSC_2009_1</strain>
    </source>
</reference>
<proteinExistence type="predicted"/>
<gene>
    <name evidence="1" type="ORF">Y1Q_0009620</name>
</gene>
<name>A0A151NVJ9_ALLMI</name>
<sequence>MTEGGGELATLNSSPRTPTEILEHLIHLYGLLLALRAHPDFAGDEEVHRQEPFFQDDPTKLGEFPARAPSSLQDTVITGGWRRKDDL</sequence>
<accession>A0A151NVJ9</accession>
<evidence type="ECO:0000313" key="2">
    <source>
        <dbReference type="Proteomes" id="UP000050525"/>
    </source>
</evidence>
<dbReference type="Proteomes" id="UP000050525">
    <property type="component" value="Unassembled WGS sequence"/>
</dbReference>
<evidence type="ECO:0000313" key="1">
    <source>
        <dbReference type="EMBL" id="KYO40609.1"/>
    </source>
</evidence>